<dbReference type="Proteomes" id="UP001628156">
    <property type="component" value="Unassembled WGS sequence"/>
</dbReference>
<feature type="coiled-coil region" evidence="1">
    <location>
        <begin position="191"/>
        <end position="218"/>
    </location>
</feature>
<feature type="region of interest" description="Disordered" evidence="2">
    <location>
        <begin position="53"/>
        <end position="133"/>
    </location>
</feature>
<evidence type="ECO:0000313" key="4">
    <source>
        <dbReference type="EMBL" id="GAB1219062.1"/>
    </source>
</evidence>
<accession>A0ABQ0D8R1</accession>
<evidence type="ECO:0000256" key="1">
    <source>
        <dbReference type="SAM" id="Coils"/>
    </source>
</evidence>
<dbReference type="PANTHER" id="PTHR15565">
    <property type="entry name" value="AATF PROTEIN APOPTOSIS ANTAGONIZING TRANSCRIPTION FACTOR"/>
    <property type="match status" value="1"/>
</dbReference>
<dbReference type="InterPro" id="IPR025160">
    <property type="entry name" value="AATF"/>
</dbReference>
<dbReference type="EMBL" id="BAAFRS010000012">
    <property type="protein sequence ID" value="GAB1219062.1"/>
    <property type="molecule type" value="Genomic_DNA"/>
</dbReference>
<evidence type="ECO:0000313" key="5">
    <source>
        <dbReference type="Proteomes" id="UP001628156"/>
    </source>
</evidence>
<sequence>MSRREEIEKAINELIGQPKEFGEEEIDKAKIENDEELKMKDSFTVGKIKAAQGIEEDKKWEGKVVNKEDVFNNFSKSNEESEEDNSMSEEEENSEENKSNEEDNLMSEEEENNESNEEEENNESNEEGEEDEADKLIQQTLNVETIQKKTNDVEKEDVSNQIKLFDTALDIRVKMQGILGDVNSLPLSEDIKMLRENNERFKEELESLNNSIKDLFHKTTELCETIDKQWGVQWEYKSTDNDEEKLMKVNKKKDEQRLSIMEKWHSKTTMMNISKFSTNQNGIVQQVNAILKDQERLFRRSQQLRGTKIYLNEDLISSSEVFDDGDFYQQLIKDAVDYGITGKGQPMMNNTKKQIQKKKKRVNTDIVFPKLENFKCPVEYNEKLMEVDRSIFIKNLFK</sequence>
<organism evidence="4 5">
    <name type="scientific">Entamoeba nuttalli</name>
    <dbReference type="NCBI Taxonomy" id="412467"/>
    <lineage>
        <taxon>Eukaryota</taxon>
        <taxon>Amoebozoa</taxon>
        <taxon>Evosea</taxon>
        <taxon>Archamoebae</taxon>
        <taxon>Mastigamoebida</taxon>
        <taxon>Entamoebidae</taxon>
        <taxon>Entamoeba</taxon>
    </lineage>
</organism>
<evidence type="ECO:0000259" key="3">
    <source>
        <dbReference type="Pfam" id="PF13339"/>
    </source>
</evidence>
<feature type="compositionally biased region" description="Acidic residues" evidence="2">
    <location>
        <begin position="80"/>
        <end position="94"/>
    </location>
</feature>
<dbReference type="Pfam" id="PF13339">
    <property type="entry name" value="AATF-Che1"/>
    <property type="match status" value="1"/>
</dbReference>
<keyword evidence="5" id="KW-1185">Reference proteome</keyword>
<reference evidence="4 5" key="1">
    <citation type="journal article" date="2019" name="PLoS Negl. Trop. Dis.">
        <title>Whole genome sequencing of Entamoeba nuttalli reveals mammalian host-related molecular signatures and a novel octapeptide-repeat surface protein.</title>
        <authorList>
            <person name="Tanaka M."/>
            <person name="Makiuchi T."/>
            <person name="Komiyama T."/>
            <person name="Shiina T."/>
            <person name="Osaki K."/>
            <person name="Tachibana H."/>
        </authorList>
    </citation>
    <scope>NUCLEOTIDE SEQUENCE [LARGE SCALE GENOMIC DNA]</scope>
    <source>
        <strain evidence="4 5">P19-061405</strain>
    </source>
</reference>
<name>A0ABQ0D8R1_9EUKA</name>
<feature type="compositionally biased region" description="Acidic residues" evidence="2">
    <location>
        <begin position="102"/>
        <end position="133"/>
    </location>
</feature>
<dbReference type="InterPro" id="IPR039223">
    <property type="entry name" value="AATF/Bfr2"/>
</dbReference>
<evidence type="ECO:0000256" key="2">
    <source>
        <dbReference type="SAM" id="MobiDB-lite"/>
    </source>
</evidence>
<keyword evidence="1" id="KW-0175">Coiled coil</keyword>
<dbReference type="PANTHER" id="PTHR15565:SF0">
    <property type="entry name" value="PROTEIN AATF"/>
    <property type="match status" value="1"/>
</dbReference>
<feature type="domain" description="AATF leucine zipper-containing" evidence="3">
    <location>
        <begin position="156"/>
        <end position="265"/>
    </location>
</feature>
<gene>
    <name evidence="4" type="ORF">ENUP19_0012G0014</name>
</gene>
<proteinExistence type="predicted"/>
<feature type="compositionally biased region" description="Basic and acidic residues" evidence="2">
    <location>
        <begin position="55"/>
        <end position="70"/>
    </location>
</feature>
<protein>
    <recommendedName>
        <fullName evidence="3">AATF leucine zipper-containing domain-containing protein</fullName>
    </recommendedName>
</protein>
<comment type="caution">
    <text evidence="4">The sequence shown here is derived from an EMBL/GenBank/DDBJ whole genome shotgun (WGS) entry which is preliminary data.</text>
</comment>